<evidence type="ECO:0000256" key="2">
    <source>
        <dbReference type="ARBA" id="ARBA00022741"/>
    </source>
</evidence>
<evidence type="ECO:0000313" key="6">
    <source>
        <dbReference type="EMBL" id="CAB4740289.1"/>
    </source>
</evidence>
<evidence type="ECO:0000256" key="1">
    <source>
        <dbReference type="ARBA" id="ARBA00022598"/>
    </source>
</evidence>
<dbReference type="GO" id="GO:0005524">
    <property type="term" value="F:ATP binding"/>
    <property type="evidence" value="ECO:0007669"/>
    <property type="project" value="UniProtKB-KW"/>
</dbReference>
<keyword evidence="1" id="KW-0436">Ligase</keyword>
<dbReference type="Pfam" id="PF01406">
    <property type="entry name" value="tRNA-synt_1e"/>
    <property type="match status" value="1"/>
</dbReference>
<dbReference type="PRINTS" id="PR00983">
    <property type="entry name" value="TRNASYNTHCYS"/>
</dbReference>
<dbReference type="GO" id="GO:0006423">
    <property type="term" value="P:cysteinyl-tRNA aminoacylation"/>
    <property type="evidence" value="ECO:0007669"/>
    <property type="project" value="TreeGrafter"/>
</dbReference>
<reference evidence="5" key="1">
    <citation type="submission" date="2020-05" db="EMBL/GenBank/DDBJ databases">
        <authorList>
            <person name="Chiriac C."/>
            <person name="Salcher M."/>
            <person name="Ghai R."/>
            <person name="Kavagutti S V."/>
        </authorList>
    </citation>
    <scope>NUCLEOTIDE SEQUENCE</scope>
</reference>
<dbReference type="InterPro" id="IPR032678">
    <property type="entry name" value="tRNA-synt_1_cat_dom"/>
</dbReference>
<evidence type="ECO:0000313" key="7">
    <source>
        <dbReference type="EMBL" id="CAB5053527.1"/>
    </source>
</evidence>
<dbReference type="EMBL" id="CAFBQP010000006">
    <property type="protein sequence ID" value="CAB5053527.1"/>
    <property type="molecule type" value="Genomic_DNA"/>
</dbReference>
<evidence type="ECO:0000259" key="4">
    <source>
        <dbReference type="Pfam" id="PF01406"/>
    </source>
</evidence>
<dbReference type="PANTHER" id="PTHR10890">
    <property type="entry name" value="CYSTEINYL-TRNA SYNTHETASE"/>
    <property type="match status" value="1"/>
</dbReference>
<sequence length="377" mass="41446">MSMKLYDTARQAIVPFEPGPTVLMYTCGITPYDATHLGHAATFVSYDVLQRRLIDLGHTVKCVRNVTDVDDPLFAKARELGVHYLDLAAGEEARFERDMVALNALPVFSTPRASSAIPDIRGFIGMVLDRGFAYQAGGSVYFDVSKSPDFGSVSHYTEEQMIGFARERGGDVDNPAKRHPLDFVLWQPSAEDEPSWETMWGPGRPGWHIECSALALRELGTTIDLHGGGSDLIFPHHECERAQSEAATGEPFVRHWMHTAMIHKDGQKMSKSLGNLIFVDRLRETWDPRAIRLAIIEHHYRVPWEWDDTVMPRAAVRLGQWLAASGSGSVPGSAIAEVRERLDDDLDTPAALAAVDSAASRGESVAAAAALLGVELV</sequence>
<dbReference type="InterPro" id="IPR014729">
    <property type="entry name" value="Rossmann-like_a/b/a_fold"/>
</dbReference>
<protein>
    <submittedName>
        <fullName evidence="5">Unannotated protein</fullName>
    </submittedName>
</protein>
<dbReference type="CDD" id="cd00672">
    <property type="entry name" value="CysRS_core"/>
    <property type="match status" value="1"/>
</dbReference>
<name>A0A6J6PLQ8_9ZZZZ</name>
<organism evidence="5">
    <name type="scientific">freshwater metagenome</name>
    <dbReference type="NCBI Taxonomy" id="449393"/>
    <lineage>
        <taxon>unclassified sequences</taxon>
        <taxon>metagenomes</taxon>
        <taxon>ecological metagenomes</taxon>
    </lineage>
</organism>
<feature type="domain" description="tRNA synthetases class I catalytic" evidence="4">
    <location>
        <begin position="21"/>
        <end position="314"/>
    </location>
</feature>
<dbReference type="Gene3D" id="3.40.50.620">
    <property type="entry name" value="HUPs"/>
    <property type="match status" value="1"/>
</dbReference>
<dbReference type="Gene3D" id="1.20.120.640">
    <property type="entry name" value="Anticodon-binding domain of a subclass of class I aminoacyl-tRNA synthetases"/>
    <property type="match status" value="1"/>
</dbReference>
<dbReference type="GO" id="GO:0005829">
    <property type="term" value="C:cytosol"/>
    <property type="evidence" value="ECO:0007669"/>
    <property type="project" value="TreeGrafter"/>
</dbReference>
<evidence type="ECO:0000256" key="3">
    <source>
        <dbReference type="ARBA" id="ARBA00022840"/>
    </source>
</evidence>
<dbReference type="SUPFAM" id="SSF52374">
    <property type="entry name" value="Nucleotidylyl transferase"/>
    <property type="match status" value="1"/>
</dbReference>
<dbReference type="PANTHER" id="PTHR10890:SF3">
    <property type="entry name" value="CYSTEINE--TRNA LIGASE, CYTOPLASMIC"/>
    <property type="match status" value="1"/>
</dbReference>
<accession>A0A6J6PLQ8</accession>
<keyword evidence="2" id="KW-0547">Nucleotide-binding</keyword>
<gene>
    <name evidence="5" type="ORF">UFOPK2602_00500</name>
    <name evidence="6" type="ORF">UFOPK2806_00326</name>
    <name evidence="7" type="ORF">UFOPK4306_00237</name>
</gene>
<dbReference type="InterPro" id="IPR024909">
    <property type="entry name" value="Cys-tRNA/MSH_ligase"/>
</dbReference>
<proteinExistence type="predicted"/>
<keyword evidence="3" id="KW-0067">ATP-binding</keyword>
<evidence type="ECO:0000313" key="5">
    <source>
        <dbReference type="EMBL" id="CAB4699412.1"/>
    </source>
</evidence>
<dbReference type="AlphaFoldDB" id="A0A6J6PLQ8"/>
<dbReference type="EMBL" id="CAEZYY010000002">
    <property type="protein sequence ID" value="CAB4740289.1"/>
    <property type="molecule type" value="Genomic_DNA"/>
</dbReference>
<dbReference type="GO" id="GO:0004817">
    <property type="term" value="F:cysteine-tRNA ligase activity"/>
    <property type="evidence" value="ECO:0007669"/>
    <property type="project" value="TreeGrafter"/>
</dbReference>
<dbReference type="EMBL" id="CAEZXX010000023">
    <property type="protein sequence ID" value="CAB4699412.1"/>
    <property type="molecule type" value="Genomic_DNA"/>
</dbReference>